<feature type="transmembrane region" description="Helical" evidence="9">
    <location>
        <begin position="667"/>
        <end position="685"/>
    </location>
</feature>
<evidence type="ECO:0000256" key="5">
    <source>
        <dbReference type="ARBA" id="ARBA00022741"/>
    </source>
</evidence>
<keyword evidence="7 9" id="KW-1133">Transmembrane helix</keyword>
<reference evidence="11" key="1">
    <citation type="submission" date="2020-11" db="EMBL/GenBank/DDBJ databases">
        <authorList>
            <person name="Tran Van P."/>
        </authorList>
    </citation>
    <scope>NUCLEOTIDE SEQUENCE</scope>
</reference>
<dbReference type="EMBL" id="OA882861">
    <property type="protein sequence ID" value="CAD7277194.1"/>
    <property type="molecule type" value="Genomic_DNA"/>
</dbReference>
<evidence type="ECO:0000256" key="4">
    <source>
        <dbReference type="ARBA" id="ARBA00022692"/>
    </source>
</evidence>
<keyword evidence="8 9" id="KW-0472">Membrane</keyword>
<feature type="transmembrane region" description="Helical" evidence="9">
    <location>
        <begin position="444"/>
        <end position="461"/>
    </location>
</feature>
<gene>
    <name evidence="11" type="ORF">NMOB1V02_LOCUS4931</name>
</gene>
<dbReference type="PANTHER" id="PTHR48041:SF139">
    <property type="entry name" value="PROTEIN SCARLET"/>
    <property type="match status" value="1"/>
</dbReference>
<dbReference type="CDD" id="cd03213">
    <property type="entry name" value="ABCG_EPDR"/>
    <property type="match status" value="1"/>
</dbReference>
<dbReference type="InterPro" id="IPR003593">
    <property type="entry name" value="AAA+_ATPase"/>
</dbReference>
<dbReference type="OrthoDB" id="66620at2759"/>
<dbReference type="Gene3D" id="3.40.50.300">
    <property type="entry name" value="P-loop containing nucleotide triphosphate hydrolases"/>
    <property type="match status" value="1"/>
</dbReference>
<comment type="similarity">
    <text evidence="2">Belongs to the ABC transporter superfamily. ABCG family. Eye pigment precursor importer (TC 3.A.1.204) subfamily.</text>
</comment>
<dbReference type="InterPro" id="IPR003439">
    <property type="entry name" value="ABC_transporter-like_ATP-bd"/>
</dbReference>
<feature type="transmembrane region" description="Helical" evidence="9">
    <location>
        <begin position="519"/>
        <end position="539"/>
    </location>
</feature>
<evidence type="ECO:0000256" key="3">
    <source>
        <dbReference type="ARBA" id="ARBA00022448"/>
    </source>
</evidence>
<dbReference type="Proteomes" id="UP000678499">
    <property type="component" value="Unassembled WGS sequence"/>
</dbReference>
<dbReference type="EMBL" id="CAJPEX010000824">
    <property type="protein sequence ID" value="CAG0917346.1"/>
    <property type="molecule type" value="Genomic_DNA"/>
</dbReference>
<evidence type="ECO:0000256" key="7">
    <source>
        <dbReference type="ARBA" id="ARBA00022989"/>
    </source>
</evidence>
<proteinExistence type="inferred from homology"/>
<dbReference type="InterPro" id="IPR050352">
    <property type="entry name" value="ABCG_transporters"/>
</dbReference>
<dbReference type="InterPro" id="IPR043926">
    <property type="entry name" value="ABCG_dom"/>
</dbReference>
<dbReference type="InterPro" id="IPR013525">
    <property type="entry name" value="ABC2_TM"/>
</dbReference>
<keyword evidence="3" id="KW-0813">Transport</keyword>
<evidence type="ECO:0000256" key="2">
    <source>
        <dbReference type="ARBA" id="ARBA00005814"/>
    </source>
</evidence>
<feature type="domain" description="ABC transporter" evidence="10">
    <location>
        <begin position="67"/>
        <end position="330"/>
    </location>
</feature>
<dbReference type="PROSITE" id="PS00211">
    <property type="entry name" value="ABC_TRANSPORTER_1"/>
    <property type="match status" value="1"/>
</dbReference>
<keyword evidence="5" id="KW-0547">Nucleotide-binding</keyword>
<dbReference type="GO" id="GO:0005524">
    <property type="term" value="F:ATP binding"/>
    <property type="evidence" value="ECO:0007669"/>
    <property type="project" value="UniProtKB-KW"/>
</dbReference>
<dbReference type="SUPFAM" id="SSF52540">
    <property type="entry name" value="P-loop containing nucleoside triphosphate hydrolases"/>
    <property type="match status" value="1"/>
</dbReference>
<accession>A0A7R9GDY6</accession>
<dbReference type="GO" id="GO:0030659">
    <property type="term" value="C:cytoplasmic vesicle membrane"/>
    <property type="evidence" value="ECO:0007669"/>
    <property type="project" value="TreeGrafter"/>
</dbReference>
<dbReference type="Pfam" id="PF00005">
    <property type="entry name" value="ABC_tran"/>
    <property type="match status" value="1"/>
</dbReference>
<evidence type="ECO:0000256" key="6">
    <source>
        <dbReference type="ARBA" id="ARBA00022840"/>
    </source>
</evidence>
<protein>
    <recommendedName>
        <fullName evidence="10">ABC transporter domain-containing protein</fullName>
    </recommendedName>
</protein>
<dbReference type="GO" id="GO:0016887">
    <property type="term" value="F:ATP hydrolysis activity"/>
    <property type="evidence" value="ECO:0007669"/>
    <property type="project" value="InterPro"/>
</dbReference>
<dbReference type="Pfam" id="PF19055">
    <property type="entry name" value="ABC2_membrane_7"/>
    <property type="match status" value="1"/>
</dbReference>
<dbReference type="InterPro" id="IPR017871">
    <property type="entry name" value="ABC_transporter-like_CS"/>
</dbReference>
<feature type="transmembrane region" description="Helical" evidence="9">
    <location>
        <begin position="545"/>
        <end position="569"/>
    </location>
</feature>
<evidence type="ECO:0000256" key="9">
    <source>
        <dbReference type="SAM" id="Phobius"/>
    </source>
</evidence>
<dbReference type="SMART" id="SM00382">
    <property type="entry name" value="AAA"/>
    <property type="match status" value="1"/>
</dbReference>
<dbReference type="GO" id="GO:0140359">
    <property type="term" value="F:ABC-type transporter activity"/>
    <property type="evidence" value="ECO:0007669"/>
    <property type="project" value="InterPro"/>
</dbReference>
<dbReference type="Pfam" id="PF01061">
    <property type="entry name" value="ABC2_membrane"/>
    <property type="match status" value="1"/>
</dbReference>
<feature type="transmembrane region" description="Helical" evidence="9">
    <location>
        <begin position="576"/>
        <end position="598"/>
    </location>
</feature>
<dbReference type="PANTHER" id="PTHR48041">
    <property type="entry name" value="ABC TRANSPORTER G FAMILY MEMBER 28"/>
    <property type="match status" value="1"/>
</dbReference>
<evidence type="ECO:0000256" key="1">
    <source>
        <dbReference type="ARBA" id="ARBA00004141"/>
    </source>
</evidence>
<organism evidence="11">
    <name type="scientific">Notodromas monacha</name>
    <dbReference type="NCBI Taxonomy" id="399045"/>
    <lineage>
        <taxon>Eukaryota</taxon>
        <taxon>Metazoa</taxon>
        <taxon>Ecdysozoa</taxon>
        <taxon>Arthropoda</taxon>
        <taxon>Crustacea</taxon>
        <taxon>Oligostraca</taxon>
        <taxon>Ostracoda</taxon>
        <taxon>Podocopa</taxon>
        <taxon>Podocopida</taxon>
        <taxon>Cypridocopina</taxon>
        <taxon>Cypridoidea</taxon>
        <taxon>Cyprididae</taxon>
        <taxon>Notodromas</taxon>
    </lineage>
</organism>
<name>A0A7R9GDY6_9CRUS</name>
<comment type="subcellular location">
    <subcellularLocation>
        <location evidence="1">Membrane</location>
        <topology evidence="1">Multi-pass membrane protein</topology>
    </subcellularLocation>
</comment>
<dbReference type="AlphaFoldDB" id="A0A7R9GDY6"/>
<keyword evidence="12" id="KW-1185">Reference proteome</keyword>
<dbReference type="PROSITE" id="PS50893">
    <property type="entry name" value="ABC_TRANSPORTER_2"/>
    <property type="match status" value="1"/>
</dbReference>
<sequence length="694" mass="76687">MNSGSCDSVSREETHLLNDTLTSDGLSVASAELSTNFLAKETPRKKDNYGSFHGPEPVVSYKDSASIAWKDLNMFVPAKKPTSSWPFKSSSLNLKMVLNGVSGFVKPGTLTAVMGSSGSGKTSLMNALAGRVQSDCFVDGHIAVNGRLCDAKTRSNSFGFVHQTDMFFGALTVREHLTFVVDNFNARLRVGRYSTRGEILQRVDHLLSALGLRKCQNTRIGIPHVTTGISGGERKRLAFASEIVTDPPLLFCDEPTTGLDSFTAWTVAKTMREIVSKSGKTIICSIHQPSSEVFDLFDHLILLSEGSVAFMGSKQAALSFFNDLGYRCPSTFSPADFYVHTLGIAPGRENKSRAVVRNICNYFAISREGVQIDQMVEHEFALAMNLESSSSSSCSSSGISSEFDCLTARSKPNWFIQFFVLLQRSALDAARNPGVNRVRTFQKLALAILVGLAFASSISMTQRGIQNITGAIFAIVTENTFPSLFGVLGSVPLELPLILREYQSGMFNLGPYYAAKALALIPGFILEPFLFTTLVYFIMGLRPGWYYFLQVLGAVLMTANAASACGCLFGMMFESVSVAIATLLPFDVTLMIFGGFFLRLDSVSPFLNWIQYISWFRYSTESLMISQYRNFENITCEPEIPQDRCLRTGNEVLNMYGFDPEAYDCDILILFIMYCFFHTCAYLALHRRARHFAN</sequence>
<evidence type="ECO:0000256" key="8">
    <source>
        <dbReference type="ARBA" id="ARBA00023136"/>
    </source>
</evidence>
<keyword evidence="6" id="KW-0067">ATP-binding</keyword>
<dbReference type="GO" id="GO:0005886">
    <property type="term" value="C:plasma membrane"/>
    <property type="evidence" value="ECO:0007669"/>
    <property type="project" value="TreeGrafter"/>
</dbReference>
<evidence type="ECO:0000313" key="12">
    <source>
        <dbReference type="Proteomes" id="UP000678499"/>
    </source>
</evidence>
<dbReference type="InterPro" id="IPR027417">
    <property type="entry name" value="P-loop_NTPase"/>
</dbReference>
<keyword evidence="4 9" id="KW-0812">Transmembrane</keyword>
<evidence type="ECO:0000313" key="11">
    <source>
        <dbReference type="EMBL" id="CAD7277194.1"/>
    </source>
</evidence>
<evidence type="ECO:0000259" key="10">
    <source>
        <dbReference type="PROSITE" id="PS50893"/>
    </source>
</evidence>